<evidence type="ECO:0000256" key="4">
    <source>
        <dbReference type="ARBA" id="ARBA00023136"/>
    </source>
</evidence>
<organism evidence="6 7">
    <name type="scientific">Rhizopus oryzae</name>
    <name type="common">Mucormycosis agent</name>
    <name type="synonym">Rhizopus arrhizus var. delemar</name>
    <dbReference type="NCBI Taxonomy" id="64495"/>
    <lineage>
        <taxon>Eukaryota</taxon>
        <taxon>Fungi</taxon>
        <taxon>Fungi incertae sedis</taxon>
        <taxon>Mucoromycota</taxon>
        <taxon>Mucoromycotina</taxon>
        <taxon>Mucoromycetes</taxon>
        <taxon>Mucorales</taxon>
        <taxon>Mucorineae</taxon>
        <taxon>Rhizopodaceae</taxon>
        <taxon>Rhizopus</taxon>
    </lineage>
</organism>
<comment type="caution">
    <text evidence="6">The sequence shown here is derived from an EMBL/GenBank/DDBJ whole genome shotgun (WGS) entry which is preliminary data.</text>
</comment>
<dbReference type="InterPro" id="IPR011989">
    <property type="entry name" value="ARM-like"/>
</dbReference>
<keyword evidence="4" id="KW-0472">Membrane</keyword>
<dbReference type="SUPFAM" id="SSF48371">
    <property type="entry name" value="ARM repeat"/>
    <property type="match status" value="1"/>
</dbReference>
<dbReference type="InterPro" id="IPR050840">
    <property type="entry name" value="Adaptor_Complx_Large_Subunit"/>
</dbReference>
<accession>A0A9P7CDZ7</accession>
<dbReference type="GO" id="GO:0006886">
    <property type="term" value="P:intracellular protein transport"/>
    <property type="evidence" value="ECO:0007669"/>
    <property type="project" value="InterPro"/>
</dbReference>
<reference evidence="6" key="1">
    <citation type="journal article" date="2020" name="Microb. Genom.">
        <title>Genetic diversity of clinical and environmental Mucorales isolates obtained from an investigation of mucormycosis cases among solid organ transplant recipients.</title>
        <authorList>
            <person name="Nguyen M.H."/>
            <person name="Kaul D."/>
            <person name="Muto C."/>
            <person name="Cheng S.J."/>
            <person name="Richter R.A."/>
            <person name="Bruno V.M."/>
            <person name="Liu G."/>
            <person name="Beyhan S."/>
            <person name="Sundermann A.J."/>
            <person name="Mounaud S."/>
            <person name="Pasculle A.W."/>
            <person name="Nierman W.C."/>
            <person name="Driscoll E."/>
            <person name="Cumbie R."/>
            <person name="Clancy C.J."/>
            <person name="Dupont C.L."/>
        </authorList>
    </citation>
    <scope>NUCLEOTIDE SEQUENCE</scope>
    <source>
        <strain evidence="6">GL16</strain>
    </source>
</reference>
<dbReference type="GO" id="GO:0012505">
    <property type="term" value="C:endomembrane system"/>
    <property type="evidence" value="ECO:0007669"/>
    <property type="project" value="UniProtKB-SubCell"/>
</dbReference>
<dbReference type="Gene3D" id="1.25.10.10">
    <property type="entry name" value="Leucine-rich Repeat Variant"/>
    <property type="match status" value="3"/>
</dbReference>
<dbReference type="Pfam" id="PF01602">
    <property type="entry name" value="Adaptin_N"/>
    <property type="match status" value="1"/>
</dbReference>
<dbReference type="GO" id="GO:0016192">
    <property type="term" value="P:vesicle-mediated transport"/>
    <property type="evidence" value="ECO:0007669"/>
    <property type="project" value="InterPro"/>
</dbReference>
<dbReference type="InterPro" id="IPR016024">
    <property type="entry name" value="ARM-type_fold"/>
</dbReference>
<dbReference type="Proteomes" id="UP000717996">
    <property type="component" value="Unassembled WGS sequence"/>
</dbReference>
<dbReference type="GO" id="GO:0030117">
    <property type="term" value="C:membrane coat"/>
    <property type="evidence" value="ECO:0007669"/>
    <property type="project" value="InterPro"/>
</dbReference>
<feature type="domain" description="Clathrin/coatomer adaptor adaptin-like N-terminal" evidence="5">
    <location>
        <begin position="33"/>
        <end position="121"/>
    </location>
</feature>
<sequence length="358" mass="39471">MGNISSSEMARDLCSEVEKLMESPNIYIRKKDVSLLVRHLKNLTSTGFSPEHDVSGITDPFLQVKILCLLRILANGNREASEAMNDILAQVATNTENAENVGNSILYETVLTITNIEMSIETQAVQDISIRHRALELSFTLINEGNIRVLARELLAFLEVADTEFNGNFSEEEDITAEVSNASMVGLLQTILLGPYVKQVTREYVITGLMKLSSRLSVSGAQNKVKELLNQYTASKEIEIQQRVVEYTNLFSYDSIRPAVLEHMPVPKPRIIIRNSSNLDNSYSTYLSSTSKSKGPTDQGLLLDFMGIGTSGGDSGFGDSSVSASSSQQPKASNIDFLVDRFSSTLHIQSQLQLTCEQ</sequence>
<evidence type="ECO:0000256" key="2">
    <source>
        <dbReference type="ARBA" id="ARBA00022448"/>
    </source>
</evidence>
<dbReference type="InterPro" id="IPR002553">
    <property type="entry name" value="Clathrin/coatomer_adapt-like_N"/>
</dbReference>
<evidence type="ECO:0000313" key="6">
    <source>
        <dbReference type="EMBL" id="KAG1548505.1"/>
    </source>
</evidence>
<comment type="subcellular location">
    <subcellularLocation>
        <location evidence="1">Endomembrane system</location>
    </subcellularLocation>
</comment>
<evidence type="ECO:0000313" key="7">
    <source>
        <dbReference type="Proteomes" id="UP000717996"/>
    </source>
</evidence>
<dbReference type="PANTHER" id="PTHR22780">
    <property type="entry name" value="ADAPTIN, ALPHA/GAMMA/EPSILON"/>
    <property type="match status" value="1"/>
</dbReference>
<evidence type="ECO:0000256" key="3">
    <source>
        <dbReference type="ARBA" id="ARBA00022927"/>
    </source>
</evidence>
<dbReference type="AlphaFoldDB" id="A0A9P7CDZ7"/>
<gene>
    <name evidence="6" type="ORF">G6F51_003624</name>
</gene>
<protein>
    <recommendedName>
        <fullName evidence="5">Clathrin/coatomer adaptor adaptin-like N-terminal domain-containing protein</fullName>
    </recommendedName>
</protein>
<keyword evidence="2" id="KW-0813">Transport</keyword>
<evidence type="ECO:0000256" key="1">
    <source>
        <dbReference type="ARBA" id="ARBA00004308"/>
    </source>
</evidence>
<proteinExistence type="predicted"/>
<evidence type="ECO:0000259" key="5">
    <source>
        <dbReference type="Pfam" id="PF01602"/>
    </source>
</evidence>
<keyword evidence="3" id="KW-0653">Protein transport</keyword>
<name>A0A9P7CDZ7_RHIOR</name>
<dbReference type="EMBL" id="JAANIT010000364">
    <property type="protein sequence ID" value="KAG1548505.1"/>
    <property type="molecule type" value="Genomic_DNA"/>
</dbReference>
<dbReference type="OrthoDB" id="28053at2759"/>